<keyword evidence="3 4" id="KW-0408">Iron</keyword>
<evidence type="ECO:0000256" key="2">
    <source>
        <dbReference type="ARBA" id="ARBA00022723"/>
    </source>
</evidence>
<protein>
    <submittedName>
        <fullName evidence="6">Sulfur oxidation c-type cytochrome SoxX</fullName>
    </submittedName>
</protein>
<comment type="caution">
    <text evidence="6">The sequence shown here is derived from an EMBL/GenBank/DDBJ whole genome shotgun (WGS) entry which is preliminary data.</text>
</comment>
<evidence type="ECO:0000313" key="6">
    <source>
        <dbReference type="EMBL" id="GGB68158.1"/>
    </source>
</evidence>
<evidence type="ECO:0000313" key="7">
    <source>
        <dbReference type="Proteomes" id="UP000628854"/>
    </source>
</evidence>
<dbReference type="Pfam" id="PF00034">
    <property type="entry name" value="Cytochrom_C"/>
    <property type="match status" value="1"/>
</dbReference>
<keyword evidence="1 4" id="KW-0349">Heme</keyword>
<dbReference type="InterPro" id="IPR009056">
    <property type="entry name" value="Cyt_c-like_dom"/>
</dbReference>
<keyword evidence="7" id="KW-1185">Reference proteome</keyword>
<name>A0ABQ1JIQ6_9PROT</name>
<organism evidence="6 7">
    <name type="scientific">Henriciella pelagia</name>
    <dbReference type="NCBI Taxonomy" id="1977912"/>
    <lineage>
        <taxon>Bacteria</taxon>
        <taxon>Pseudomonadati</taxon>
        <taxon>Pseudomonadota</taxon>
        <taxon>Alphaproteobacteria</taxon>
        <taxon>Hyphomonadales</taxon>
        <taxon>Hyphomonadaceae</taxon>
        <taxon>Henriciella</taxon>
    </lineage>
</organism>
<dbReference type="NCBIfam" id="TIGR04485">
    <property type="entry name" value="thiosulf_SoxX"/>
    <property type="match status" value="1"/>
</dbReference>
<dbReference type="EMBL" id="BMKF01000002">
    <property type="protein sequence ID" value="GGB68158.1"/>
    <property type="molecule type" value="Genomic_DNA"/>
</dbReference>
<gene>
    <name evidence="6" type="primary">soxX</name>
    <name evidence="6" type="ORF">GCM10011503_15980</name>
</gene>
<dbReference type="InterPro" id="IPR030999">
    <property type="entry name" value="Thiosulf_SoxX"/>
</dbReference>
<dbReference type="PROSITE" id="PS51007">
    <property type="entry name" value="CYTC"/>
    <property type="match status" value="1"/>
</dbReference>
<dbReference type="PROSITE" id="PS51257">
    <property type="entry name" value="PROKAR_LIPOPROTEIN"/>
    <property type="match status" value="1"/>
</dbReference>
<reference evidence="7" key="1">
    <citation type="journal article" date="2019" name="Int. J. Syst. Evol. Microbiol.">
        <title>The Global Catalogue of Microorganisms (GCM) 10K type strain sequencing project: providing services to taxonomists for standard genome sequencing and annotation.</title>
        <authorList>
            <consortium name="The Broad Institute Genomics Platform"/>
            <consortium name="The Broad Institute Genome Sequencing Center for Infectious Disease"/>
            <person name="Wu L."/>
            <person name="Ma J."/>
        </authorList>
    </citation>
    <scope>NUCLEOTIDE SEQUENCE [LARGE SCALE GENOMIC DNA]</scope>
    <source>
        <strain evidence="7">CGMCC 1.15928</strain>
    </source>
</reference>
<proteinExistence type="predicted"/>
<feature type="domain" description="Cytochrome c" evidence="5">
    <location>
        <begin position="44"/>
        <end position="148"/>
    </location>
</feature>
<dbReference type="Proteomes" id="UP000628854">
    <property type="component" value="Unassembled WGS sequence"/>
</dbReference>
<dbReference type="SUPFAM" id="SSF46626">
    <property type="entry name" value="Cytochrome c"/>
    <property type="match status" value="1"/>
</dbReference>
<keyword evidence="2 4" id="KW-0479">Metal-binding</keyword>
<accession>A0ABQ1JIQ6</accession>
<sequence length="149" mass="16316">MRVVLGCAMSIWLAACQPDDAYQFASDVEVEGDAIVRSLEGKAGNAERGLTVFTDRDQGHCVLCHAIEGLDVEFQGDVGPPLTHLGDRLTEGQIRMRIAGAQKIWPETVMPSYYRKHGLNRVGREYLGEPALSAQQIEDLVAYLSSPKA</sequence>
<dbReference type="RefSeq" id="WP_084393047.1">
    <property type="nucleotide sequence ID" value="NZ_BMKF01000002.1"/>
</dbReference>
<evidence type="ECO:0000259" key="5">
    <source>
        <dbReference type="PROSITE" id="PS51007"/>
    </source>
</evidence>
<evidence type="ECO:0000256" key="4">
    <source>
        <dbReference type="PROSITE-ProRule" id="PRU00433"/>
    </source>
</evidence>
<evidence type="ECO:0000256" key="3">
    <source>
        <dbReference type="ARBA" id="ARBA00023004"/>
    </source>
</evidence>
<dbReference type="Gene3D" id="1.10.760.10">
    <property type="entry name" value="Cytochrome c-like domain"/>
    <property type="match status" value="1"/>
</dbReference>
<evidence type="ECO:0000256" key="1">
    <source>
        <dbReference type="ARBA" id="ARBA00022617"/>
    </source>
</evidence>
<dbReference type="InterPro" id="IPR036909">
    <property type="entry name" value="Cyt_c-like_dom_sf"/>
</dbReference>